<sequence>MLQHRSGRTSRALAKQGGSSGWRGAQPAAGPAACGGARLAQVAGARSQVEVCCSAALGSRWARAQPAAHQHGLQYICKVVARFL</sequence>
<evidence type="ECO:0000313" key="2">
    <source>
        <dbReference type="EMBL" id="WIA09887.1"/>
    </source>
</evidence>
<gene>
    <name evidence="2" type="ORF">OEZ85_010101</name>
</gene>
<dbReference type="Proteomes" id="UP001244341">
    <property type="component" value="Chromosome 2b"/>
</dbReference>
<feature type="region of interest" description="Disordered" evidence="1">
    <location>
        <begin position="1"/>
        <end position="29"/>
    </location>
</feature>
<name>A0ABY8TNB4_TETOB</name>
<accession>A0ABY8TNB4</accession>
<organism evidence="2 3">
    <name type="scientific">Tetradesmus obliquus</name>
    <name type="common">Green alga</name>
    <name type="synonym">Acutodesmus obliquus</name>
    <dbReference type="NCBI Taxonomy" id="3088"/>
    <lineage>
        <taxon>Eukaryota</taxon>
        <taxon>Viridiplantae</taxon>
        <taxon>Chlorophyta</taxon>
        <taxon>core chlorophytes</taxon>
        <taxon>Chlorophyceae</taxon>
        <taxon>CS clade</taxon>
        <taxon>Sphaeropleales</taxon>
        <taxon>Scenedesmaceae</taxon>
        <taxon>Tetradesmus</taxon>
    </lineage>
</organism>
<reference evidence="2 3" key="1">
    <citation type="submission" date="2023-05" db="EMBL/GenBank/DDBJ databases">
        <title>A 100% complete, gapless, phased diploid assembly of the Scenedesmus obliquus UTEX 3031 genome.</title>
        <authorList>
            <person name="Biondi T.C."/>
            <person name="Hanschen E.R."/>
            <person name="Kwon T."/>
            <person name="Eng W."/>
            <person name="Kruse C.P.S."/>
            <person name="Koehler S.I."/>
            <person name="Kunde Y."/>
            <person name="Gleasner C.D."/>
            <person name="You Mak K.T."/>
            <person name="Polle J."/>
            <person name="Hovde B.T."/>
            <person name="Starkenburg S.R."/>
        </authorList>
    </citation>
    <scope>NUCLEOTIDE SEQUENCE [LARGE SCALE GENOMIC DNA]</scope>
    <source>
        <strain evidence="2 3">DOE0152z</strain>
    </source>
</reference>
<evidence type="ECO:0000313" key="3">
    <source>
        <dbReference type="Proteomes" id="UP001244341"/>
    </source>
</evidence>
<dbReference type="EMBL" id="CP126209">
    <property type="protein sequence ID" value="WIA09887.1"/>
    <property type="molecule type" value="Genomic_DNA"/>
</dbReference>
<protein>
    <submittedName>
        <fullName evidence="2">Uncharacterized protein</fullName>
    </submittedName>
</protein>
<keyword evidence="3" id="KW-1185">Reference proteome</keyword>
<evidence type="ECO:0000256" key="1">
    <source>
        <dbReference type="SAM" id="MobiDB-lite"/>
    </source>
</evidence>
<proteinExistence type="predicted"/>